<dbReference type="Proteomes" id="UP001187531">
    <property type="component" value="Unassembled WGS sequence"/>
</dbReference>
<organism evidence="4 5">
    <name type="scientific">Artemia franciscana</name>
    <name type="common">Brine shrimp</name>
    <name type="synonym">Artemia sanfranciscana</name>
    <dbReference type="NCBI Taxonomy" id="6661"/>
    <lineage>
        <taxon>Eukaryota</taxon>
        <taxon>Metazoa</taxon>
        <taxon>Ecdysozoa</taxon>
        <taxon>Arthropoda</taxon>
        <taxon>Crustacea</taxon>
        <taxon>Branchiopoda</taxon>
        <taxon>Anostraca</taxon>
        <taxon>Artemiidae</taxon>
        <taxon>Artemia</taxon>
    </lineage>
</organism>
<feature type="region of interest" description="Disordered" evidence="2">
    <location>
        <begin position="561"/>
        <end position="590"/>
    </location>
</feature>
<evidence type="ECO:0000256" key="2">
    <source>
        <dbReference type="SAM" id="MobiDB-lite"/>
    </source>
</evidence>
<keyword evidence="5" id="KW-1185">Reference proteome</keyword>
<sequence>MVVTSDNLFVSSQATWEDSSVYLKDLNTKDLPTVARIVKGQYMGLGVPSLPSPSLSQVVLLSTQGQRCYLSAQCVKFKEKSRHALIGPKMAIPETFDGYFEILNENGHAVKCIESVAELYRRFPYSCLVRENTKGYCDPSWSEGRPAIVSADLARILYPGEVLTLCGEVTGPSRNSRQEGAKYLRCLDSKNESVFLPLEMRGKFSAIAKEENISGVHTIKTLLSKRLPLMVRLVHGRPPITSGVKNILQNFCPEMRLFAVVKEECILGLPLSREGPLVILPPTLPIKLQLASNLKALQTKELTRIEEKTKLLYCQIKDRIQVFDSSFTKSSKSEAPQWRFPPLLKRSSTEIQIVHHRQKSTSLTPLPDLPPPQEENEECLREYDDIDQIYDYVRGFAPLPRHVKSPYDWSDSVSAEIYQRQQSADFRTRPSRTNVVKLRQRKGDEAVDFASNSNIAYLEPDPVRSAGKRTRRALDKDPSRVKEFSRQISTQACIAEDATSHISAGKIYSKSHKRSAVHRILKTKPVKENVYVSQPTLQANVGRSPLFRIRYKSLTNLLQGVDSDTLNSSNSGGNGSKNSAGGLPEKRLRRLSRPRSLTDLVWDLKNQHVHQAPPIEVHEHEPVIADMPPRFSPIPASPLASPSPNGKTKIKSTYSYLTLLSPGNRIYDMKKKQKTYYSPGKPTKSGLAFI</sequence>
<dbReference type="EMBL" id="JAVRJZ010000004">
    <property type="protein sequence ID" value="KAK2723851.1"/>
    <property type="molecule type" value="Genomic_DNA"/>
</dbReference>
<gene>
    <name evidence="4" type="ORF">QYM36_002264</name>
</gene>
<evidence type="ECO:0000256" key="1">
    <source>
        <dbReference type="ARBA" id="ARBA00022553"/>
    </source>
</evidence>
<evidence type="ECO:0000313" key="4">
    <source>
        <dbReference type="EMBL" id="KAK2723851.1"/>
    </source>
</evidence>
<reference evidence="4" key="1">
    <citation type="submission" date="2023-07" db="EMBL/GenBank/DDBJ databases">
        <title>Chromosome-level genome assembly of Artemia franciscana.</title>
        <authorList>
            <person name="Jo E."/>
        </authorList>
    </citation>
    <scope>NUCLEOTIDE SEQUENCE</scope>
    <source>
        <tissue evidence="4">Whole body</tissue>
    </source>
</reference>
<comment type="caution">
    <text evidence="4">The sequence shown here is derived from an EMBL/GenBank/DDBJ whole genome shotgun (WGS) entry which is preliminary data.</text>
</comment>
<keyword evidence="1" id="KW-0597">Phosphoprotein</keyword>
<proteinExistence type="predicted"/>
<dbReference type="InterPro" id="IPR052281">
    <property type="entry name" value="GAREM"/>
</dbReference>
<accession>A0AA88LH50</accession>
<evidence type="ECO:0000259" key="3">
    <source>
        <dbReference type="Pfam" id="PF12736"/>
    </source>
</evidence>
<dbReference type="PANTHER" id="PTHR14454">
    <property type="entry name" value="GRB2-ASSOCIATED AND REGULATOR OF MAPK PROTEIN FAMILY MEMBER"/>
    <property type="match status" value="1"/>
</dbReference>
<protein>
    <recommendedName>
        <fullName evidence="3">CABIT domain-containing protein</fullName>
    </recommendedName>
</protein>
<dbReference type="PANTHER" id="PTHR14454:SF11">
    <property type="entry name" value="SERRANO, ISOFORM F"/>
    <property type="match status" value="1"/>
</dbReference>
<feature type="domain" description="CABIT" evidence="3">
    <location>
        <begin position="31"/>
        <end position="301"/>
    </location>
</feature>
<dbReference type="AlphaFoldDB" id="A0AA88LH50"/>
<dbReference type="Pfam" id="PF12736">
    <property type="entry name" value="CABIT"/>
    <property type="match status" value="1"/>
</dbReference>
<feature type="compositionally biased region" description="Low complexity" evidence="2">
    <location>
        <begin position="567"/>
        <end position="582"/>
    </location>
</feature>
<name>A0AA88LH50_ARTSF</name>
<evidence type="ECO:0000313" key="5">
    <source>
        <dbReference type="Proteomes" id="UP001187531"/>
    </source>
</evidence>
<dbReference type="InterPro" id="IPR025946">
    <property type="entry name" value="CABIT_dom"/>
</dbReference>